<dbReference type="PANTHER" id="PTHR36509">
    <property type="entry name" value="BLL3101 PROTEIN"/>
    <property type="match status" value="1"/>
</dbReference>
<evidence type="ECO:0000313" key="4">
    <source>
        <dbReference type="EMBL" id="RJG42274.1"/>
    </source>
</evidence>
<dbReference type="InterPro" id="IPR010621">
    <property type="entry name" value="DUF1214"/>
</dbReference>
<reference evidence="4 5" key="1">
    <citation type="submission" date="2018-09" db="EMBL/GenBank/DDBJ databases">
        <authorList>
            <person name="Wang F."/>
        </authorList>
    </citation>
    <scope>NUCLEOTIDE SEQUENCE [LARGE SCALE GENOMIC DNA]</scope>
    <source>
        <strain evidence="4 5">PLHSC7-2</strain>
    </source>
</reference>
<reference evidence="4 5" key="2">
    <citation type="submission" date="2019-01" db="EMBL/GenBank/DDBJ databases">
        <title>Motilimonas pumilus sp. nov., isolated from the gut of sea cucumber (Apostichopus japonicus).</title>
        <authorList>
            <person name="Wang F.-Q."/>
            <person name="Ren L.-H."/>
            <person name="Lin Y.-W."/>
            <person name="Sun G.-H."/>
            <person name="Du Z.-J."/>
            <person name="Zhao J.-X."/>
            <person name="Liu X.-J."/>
            <person name="Liu L.-J."/>
        </authorList>
    </citation>
    <scope>NUCLEOTIDE SEQUENCE [LARGE SCALE GENOMIC DNA]</scope>
    <source>
        <strain evidence="4 5">PLHSC7-2</strain>
    </source>
</reference>
<proteinExistence type="predicted"/>
<dbReference type="SUPFAM" id="SSF160935">
    <property type="entry name" value="VPA0735-like"/>
    <property type="match status" value="1"/>
</dbReference>
<dbReference type="Proteomes" id="UP000283255">
    <property type="component" value="Unassembled WGS sequence"/>
</dbReference>
<dbReference type="Pfam" id="PF06863">
    <property type="entry name" value="DUF1254"/>
    <property type="match status" value="1"/>
</dbReference>
<feature type="domain" description="DUF1214" evidence="2">
    <location>
        <begin position="277"/>
        <end position="353"/>
    </location>
</feature>
<evidence type="ECO:0000259" key="2">
    <source>
        <dbReference type="Pfam" id="PF06742"/>
    </source>
</evidence>
<dbReference type="AlphaFoldDB" id="A0A418YCL9"/>
<sequence>MKRLTLLATIVATCLSSQTLAHDLGDHLPKKGEPTAVQMAHSGNTPVTKDNFIAAESDKYFFEQQEKSGLNQFTHDRILLTMETQTVVRQNRDTLYSKGIWDTRGGLEFSLPVLDTYQSLQVIDENHRTVAVIYAEQGKNSIRITPDMLSSGQHVWTVARTQVDANTPEAIAAGNKKQDMIQAKAQSTQPYKAKGFNQNDREDVRLSLEADVLKLDFTKGMGAPEGKAVHPAQNVKLRDVELFHARGMTSMGFGGLPSEHAFYKVLLAEDRSGACQTMTFSAPPVGKKGFFSITTYGADAYVHTDKYALSSREGELEANPNGSYTVNFNCGEDAINNIKVEPNWTGILRMYQPVSEDKIVSYAKGVKLPHSPQ</sequence>
<dbReference type="InterPro" id="IPR037049">
    <property type="entry name" value="DUF1214_C_sf"/>
</dbReference>
<evidence type="ECO:0000313" key="5">
    <source>
        <dbReference type="Proteomes" id="UP000283255"/>
    </source>
</evidence>
<dbReference type="Gene3D" id="2.60.120.600">
    <property type="entry name" value="Domain of unknown function DUF1214, C-terminal domain"/>
    <property type="match status" value="1"/>
</dbReference>
<feature type="signal peptide" evidence="1">
    <location>
        <begin position="1"/>
        <end position="21"/>
    </location>
</feature>
<protein>
    <submittedName>
        <fullName evidence="4">DUF1254 domain-containing protein</fullName>
    </submittedName>
</protein>
<dbReference type="OrthoDB" id="547269at2"/>
<accession>A0A418YCL9</accession>
<dbReference type="RefSeq" id="WP_119911465.1">
    <property type="nucleotide sequence ID" value="NZ_QZCH01000019.1"/>
</dbReference>
<keyword evidence="5" id="KW-1185">Reference proteome</keyword>
<dbReference type="InterPro" id="IPR010679">
    <property type="entry name" value="DUF1254"/>
</dbReference>
<dbReference type="Pfam" id="PF06742">
    <property type="entry name" value="DUF1214"/>
    <property type="match status" value="1"/>
</dbReference>
<dbReference type="EMBL" id="QZCH01000019">
    <property type="protein sequence ID" value="RJG42274.1"/>
    <property type="molecule type" value="Genomic_DNA"/>
</dbReference>
<name>A0A418YCL9_9GAMM</name>
<gene>
    <name evidence="4" type="ORF">D1Z90_14325</name>
</gene>
<evidence type="ECO:0000259" key="3">
    <source>
        <dbReference type="Pfam" id="PF06863"/>
    </source>
</evidence>
<comment type="caution">
    <text evidence="4">The sequence shown here is derived from an EMBL/GenBank/DDBJ whole genome shotgun (WGS) entry which is preliminary data.</text>
</comment>
<dbReference type="PANTHER" id="PTHR36509:SF2">
    <property type="entry name" value="BLL3101 PROTEIN"/>
    <property type="match status" value="1"/>
</dbReference>
<evidence type="ECO:0000256" key="1">
    <source>
        <dbReference type="SAM" id="SignalP"/>
    </source>
</evidence>
<keyword evidence="1" id="KW-0732">Signal</keyword>
<feature type="chain" id="PRO_5018985043" evidence="1">
    <location>
        <begin position="22"/>
        <end position="373"/>
    </location>
</feature>
<organism evidence="4 5">
    <name type="scientific">Motilimonas pumila</name>
    <dbReference type="NCBI Taxonomy" id="2303987"/>
    <lineage>
        <taxon>Bacteria</taxon>
        <taxon>Pseudomonadati</taxon>
        <taxon>Pseudomonadota</taxon>
        <taxon>Gammaproteobacteria</taxon>
        <taxon>Alteromonadales</taxon>
        <taxon>Alteromonadales genera incertae sedis</taxon>
        <taxon>Motilimonas</taxon>
    </lineage>
</organism>
<feature type="domain" description="DUF1254" evidence="3">
    <location>
        <begin position="71"/>
        <end position="163"/>
    </location>
</feature>